<dbReference type="EMBL" id="JAGIYY010000001">
    <property type="protein sequence ID" value="MBP0438383.1"/>
    <property type="molecule type" value="Genomic_DNA"/>
</dbReference>
<accession>A0A8J7QX60</accession>
<dbReference type="InterPro" id="IPR020904">
    <property type="entry name" value="Sc_DH/Rdtase_CS"/>
</dbReference>
<sequence>MTGSLQGKRAFVTAAGQGIGRATALAFAAEAALVTATDIDGEKLASLSAHGISTRQLDVLDPHAVEDALRESGSPDLLFNCAGVVHSGSVLDAWDDDFDFAVALNVKAMARTIRAALPAMLERQDGCIINMASVVSSLKGAPNRFVYGVTKAAVIGLTKSVAADFVASGIRCNAICPGTVDSPSLQGRMQAAGDYEAARAAFVARQPMGRLGTPEEIASLAVHLAGAKFTTGQVHVIDGGWSM</sequence>
<dbReference type="InterPro" id="IPR051122">
    <property type="entry name" value="SDR_DHRS6-like"/>
</dbReference>
<dbReference type="PANTHER" id="PTHR43477:SF4">
    <property type="entry name" value="DEHYDROGENASE_REDUCTASE SDR FAMILY MEMBER 6"/>
    <property type="match status" value="1"/>
</dbReference>
<proteinExistence type="inferred from homology"/>
<dbReference type="PRINTS" id="PR00081">
    <property type="entry name" value="GDHRDH"/>
</dbReference>
<keyword evidence="3" id="KW-0520">NAD</keyword>
<name>A0A8J7QX60_9HYPH</name>
<dbReference type="RefSeq" id="WP_209334285.1">
    <property type="nucleotide sequence ID" value="NZ_JAGIYY010000001.1"/>
</dbReference>
<dbReference type="Gene3D" id="3.40.50.720">
    <property type="entry name" value="NAD(P)-binding Rossmann-like Domain"/>
    <property type="match status" value="1"/>
</dbReference>
<dbReference type="SUPFAM" id="SSF51735">
    <property type="entry name" value="NAD(P)-binding Rossmann-fold domains"/>
    <property type="match status" value="1"/>
</dbReference>
<evidence type="ECO:0000256" key="3">
    <source>
        <dbReference type="ARBA" id="ARBA00023027"/>
    </source>
</evidence>
<dbReference type="PANTHER" id="PTHR43477">
    <property type="entry name" value="DIHYDROANTICAPSIN 7-DEHYDROGENASE"/>
    <property type="match status" value="1"/>
</dbReference>
<evidence type="ECO:0000313" key="5">
    <source>
        <dbReference type="Proteomes" id="UP000666240"/>
    </source>
</evidence>
<dbReference type="InterPro" id="IPR002347">
    <property type="entry name" value="SDR_fam"/>
</dbReference>
<dbReference type="InterPro" id="IPR036291">
    <property type="entry name" value="NAD(P)-bd_dom_sf"/>
</dbReference>
<keyword evidence="2" id="KW-0560">Oxidoreductase</keyword>
<evidence type="ECO:0000256" key="2">
    <source>
        <dbReference type="ARBA" id="ARBA00023002"/>
    </source>
</evidence>
<gene>
    <name evidence="4" type="ORF">J5Y06_06955</name>
</gene>
<comment type="caution">
    <text evidence="4">The sequence shown here is derived from an EMBL/GenBank/DDBJ whole genome shotgun (WGS) entry which is preliminary data.</text>
</comment>
<comment type="similarity">
    <text evidence="1">Belongs to the short-chain dehydrogenases/reductases (SDR) family.</text>
</comment>
<organism evidence="4 5">
    <name type="scientific">Tianweitania sediminis</name>
    <dbReference type="NCBI Taxonomy" id="1502156"/>
    <lineage>
        <taxon>Bacteria</taxon>
        <taxon>Pseudomonadati</taxon>
        <taxon>Pseudomonadota</taxon>
        <taxon>Alphaproteobacteria</taxon>
        <taxon>Hyphomicrobiales</taxon>
        <taxon>Phyllobacteriaceae</taxon>
        <taxon>Tianweitania</taxon>
    </lineage>
</organism>
<keyword evidence="5" id="KW-1185">Reference proteome</keyword>
<dbReference type="GO" id="GO:0016491">
    <property type="term" value="F:oxidoreductase activity"/>
    <property type="evidence" value="ECO:0007669"/>
    <property type="project" value="UniProtKB-KW"/>
</dbReference>
<protein>
    <submittedName>
        <fullName evidence="4">SDR family oxidoreductase</fullName>
    </submittedName>
</protein>
<reference evidence="4" key="1">
    <citation type="submission" date="2021-03" db="EMBL/GenBank/DDBJ databases">
        <title>Genome sequencing and assembly of Tianweitania sediminis.</title>
        <authorList>
            <person name="Chhetri G."/>
        </authorList>
    </citation>
    <scope>NUCLEOTIDE SEQUENCE</scope>
    <source>
        <strain evidence="4">Z8</strain>
    </source>
</reference>
<dbReference type="FunFam" id="3.40.50.720:FF:000084">
    <property type="entry name" value="Short-chain dehydrogenase reductase"/>
    <property type="match status" value="1"/>
</dbReference>
<dbReference type="AlphaFoldDB" id="A0A8J7QX60"/>
<evidence type="ECO:0000313" key="4">
    <source>
        <dbReference type="EMBL" id="MBP0438383.1"/>
    </source>
</evidence>
<dbReference type="PROSITE" id="PS00061">
    <property type="entry name" value="ADH_SHORT"/>
    <property type="match status" value="1"/>
</dbReference>
<dbReference type="Pfam" id="PF13561">
    <property type="entry name" value="adh_short_C2"/>
    <property type="match status" value="1"/>
</dbReference>
<dbReference type="PRINTS" id="PR00080">
    <property type="entry name" value="SDRFAMILY"/>
</dbReference>
<dbReference type="Proteomes" id="UP000666240">
    <property type="component" value="Unassembled WGS sequence"/>
</dbReference>
<evidence type="ECO:0000256" key="1">
    <source>
        <dbReference type="ARBA" id="ARBA00006484"/>
    </source>
</evidence>